<dbReference type="Proteomes" id="UP000267630">
    <property type="component" value="Chromosome 3"/>
</dbReference>
<organism evidence="2 3">
    <name type="scientific">Raoultella terrigena</name>
    <name type="common">Klebsiella terrigena</name>
    <dbReference type="NCBI Taxonomy" id="577"/>
    <lineage>
        <taxon>Bacteria</taxon>
        <taxon>Pseudomonadati</taxon>
        <taxon>Pseudomonadota</taxon>
        <taxon>Gammaproteobacteria</taxon>
        <taxon>Enterobacterales</taxon>
        <taxon>Enterobacteriaceae</taxon>
        <taxon>Klebsiella/Raoultella group</taxon>
        <taxon>Raoultella</taxon>
    </lineage>
</organism>
<evidence type="ECO:0000313" key="2">
    <source>
        <dbReference type="EMBL" id="VED49911.1"/>
    </source>
</evidence>
<keyword evidence="1" id="KW-0812">Transmembrane</keyword>
<reference evidence="2 3" key="1">
    <citation type="submission" date="2018-12" db="EMBL/GenBank/DDBJ databases">
        <authorList>
            <consortium name="Pathogen Informatics"/>
        </authorList>
    </citation>
    <scope>NUCLEOTIDE SEQUENCE [LARGE SCALE GENOMIC DNA]</scope>
    <source>
        <strain evidence="2 3">NCTC9997</strain>
    </source>
</reference>
<protein>
    <submittedName>
        <fullName evidence="2">Uncharacterized protein</fullName>
    </submittedName>
</protein>
<name>A0A7Z8ZAB4_RAOTE</name>
<gene>
    <name evidence="2" type="ORF">NCTC9997_02989</name>
</gene>
<proteinExistence type="predicted"/>
<dbReference type="AlphaFoldDB" id="A0A7Z8ZAB4"/>
<keyword evidence="1" id="KW-0472">Membrane</keyword>
<accession>A0A7Z8ZAB4</accession>
<evidence type="ECO:0000256" key="1">
    <source>
        <dbReference type="SAM" id="Phobius"/>
    </source>
</evidence>
<keyword evidence="1" id="KW-1133">Transmembrane helix</keyword>
<dbReference type="EMBL" id="LR134253">
    <property type="protein sequence ID" value="VED49911.1"/>
    <property type="molecule type" value="Genomic_DNA"/>
</dbReference>
<keyword evidence="3" id="KW-1185">Reference proteome</keyword>
<sequence length="38" mass="4055">MIREEDKSEWFKFLAHALAIVAGVLVVSALCLLPGGVA</sequence>
<feature type="transmembrane region" description="Helical" evidence="1">
    <location>
        <begin position="13"/>
        <end position="33"/>
    </location>
</feature>
<evidence type="ECO:0000313" key="3">
    <source>
        <dbReference type="Proteomes" id="UP000267630"/>
    </source>
</evidence>